<protein>
    <submittedName>
        <fullName evidence="1">Uncharacterized protein</fullName>
    </submittedName>
</protein>
<reference evidence="1 2" key="1">
    <citation type="submission" date="2019-02" db="EMBL/GenBank/DDBJ databases">
        <authorList>
            <person name="Lehtovirta-Morley E L."/>
        </authorList>
    </citation>
    <scope>NUCLEOTIDE SEQUENCE [LARGE SCALE GENOMIC DNA]</scope>
    <source>
        <strain evidence="1">NFRAN1</strain>
    </source>
</reference>
<organism evidence="1 2">
    <name type="scientific">Candidatus Nitrosocosmicus franklandianus</name>
    <dbReference type="NCBI Taxonomy" id="1798806"/>
    <lineage>
        <taxon>Archaea</taxon>
        <taxon>Nitrososphaerota</taxon>
        <taxon>Nitrososphaeria</taxon>
        <taxon>Nitrososphaerales</taxon>
        <taxon>Nitrososphaeraceae</taxon>
        <taxon>Candidatus Nitrosocosmicus</taxon>
    </lineage>
</organism>
<evidence type="ECO:0000313" key="2">
    <source>
        <dbReference type="Proteomes" id="UP000294299"/>
    </source>
</evidence>
<evidence type="ECO:0000313" key="1">
    <source>
        <dbReference type="EMBL" id="VFJ12376.1"/>
    </source>
</evidence>
<dbReference type="InterPro" id="IPR006175">
    <property type="entry name" value="YjgF/YER057c/UK114"/>
</dbReference>
<gene>
    <name evidence="1" type="ORF">NFRAN_0055</name>
</gene>
<accession>A0A484I5B1</accession>
<dbReference type="KEGG" id="nfn:NFRAN_0055"/>
<dbReference type="Pfam" id="PF01042">
    <property type="entry name" value="Ribonuc_L-PSP"/>
    <property type="match status" value="1"/>
</dbReference>
<dbReference type="InterPro" id="IPR035959">
    <property type="entry name" value="RutC-like_sf"/>
</dbReference>
<name>A0A484I5B1_9ARCH</name>
<proteinExistence type="predicted"/>
<dbReference type="SUPFAM" id="SSF55298">
    <property type="entry name" value="YjgF-like"/>
    <property type="match status" value="1"/>
</dbReference>
<dbReference type="Proteomes" id="UP000294299">
    <property type="component" value="Chromosome NFRAN"/>
</dbReference>
<dbReference type="Gene3D" id="3.30.1330.40">
    <property type="entry name" value="RutC-like"/>
    <property type="match status" value="1"/>
</dbReference>
<sequence length="121" mass="13788">MICHDRKYKVISKPKRLAIPFFSQDKSATMIQEISQMGDMESQLRQAYTNILKLLNQYGATMANLVDEVLIITDKDGAITHPSKYRQEIFSEIHVISSTIVQIKRLSFPDLMIETGLVGEI</sequence>
<dbReference type="EMBL" id="LR216287">
    <property type="protein sequence ID" value="VFJ12376.1"/>
    <property type="molecule type" value="Genomic_DNA"/>
</dbReference>
<keyword evidence="2" id="KW-1185">Reference proteome</keyword>
<dbReference type="AlphaFoldDB" id="A0A484I5B1"/>